<keyword evidence="2" id="KW-1185">Reference proteome</keyword>
<dbReference type="Proteomes" id="UP001310022">
    <property type="component" value="Unassembled WGS sequence"/>
</dbReference>
<comment type="caution">
    <text evidence="1">The sequence shown here is derived from an EMBL/GenBank/DDBJ whole genome shotgun (WGS) entry which is preliminary data.</text>
</comment>
<sequence>MTEVIPDYLERIVALVLSNYPKLLPKIEFAVGWCGFNRALKACSEVGWWGEM</sequence>
<protein>
    <submittedName>
        <fullName evidence="1">Uncharacterized protein</fullName>
    </submittedName>
</protein>
<name>A0AAN4W3P5_9BACT</name>
<reference evidence="1 2" key="1">
    <citation type="submission" date="2021-12" db="EMBL/GenBank/DDBJ databases">
        <title>Genome sequencing of bacteria with rrn-lacking chromosome and rrn-plasmid.</title>
        <authorList>
            <person name="Anda M."/>
            <person name="Iwasaki W."/>
        </authorList>
    </citation>
    <scope>NUCLEOTIDE SEQUENCE [LARGE SCALE GENOMIC DNA]</scope>
    <source>
        <strain evidence="1 2">NBRC 15940</strain>
    </source>
</reference>
<organism evidence="1 2">
    <name type="scientific">Persicobacter diffluens</name>
    <dbReference type="NCBI Taxonomy" id="981"/>
    <lineage>
        <taxon>Bacteria</taxon>
        <taxon>Pseudomonadati</taxon>
        <taxon>Bacteroidota</taxon>
        <taxon>Cytophagia</taxon>
        <taxon>Cytophagales</taxon>
        <taxon>Persicobacteraceae</taxon>
        <taxon>Persicobacter</taxon>
    </lineage>
</organism>
<evidence type="ECO:0000313" key="1">
    <source>
        <dbReference type="EMBL" id="GJM64068.1"/>
    </source>
</evidence>
<proteinExistence type="predicted"/>
<accession>A0AAN4W3P5</accession>
<evidence type="ECO:0000313" key="2">
    <source>
        <dbReference type="Proteomes" id="UP001310022"/>
    </source>
</evidence>
<dbReference type="EMBL" id="BQKE01000004">
    <property type="protein sequence ID" value="GJM64068.1"/>
    <property type="molecule type" value="Genomic_DNA"/>
</dbReference>
<dbReference type="AlphaFoldDB" id="A0AAN4W3P5"/>
<gene>
    <name evidence="1" type="ORF">PEDI_46200</name>
</gene>